<dbReference type="InterPro" id="IPR006016">
    <property type="entry name" value="UspA"/>
</dbReference>
<feature type="domain" description="UspA" evidence="1">
    <location>
        <begin position="33"/>
        <end position="179"/>
    </location>
</feature>
<dbReference type="EMBL" id="MCGE01000005">
    <property type="protein sequence ID" value="ORZ21640.1"/>
    <property type="molecule type" value="Genomic_DNA"/>
</dbReference>
<dbReference type="Pfam" id="PF00582">
    <property type="entry name" value="Usp"/>
    <property type="match status" value="1"/>
</dbReference>
<accession>A0A1X2ISX5</accession>
<dbReference type="Gene3D" id="3.40.50.620">
    <property type="entry name" value="HUPs"/>
    <property type="match status" value="1"/>
</dbReference>
<dbReference type="SUPFAM" id="SSF52402">
    <property type="entry name" value="Adenine nucleotide alpha hydrolases-like"/>
    <property type="match status" value="1"/>
</dbReference>
<proteinExistence type="predicted"/>
<dbReference type="OrthoDB" id="843225at2759"/>
<evidence type="ECO:0000259" key="1">
    <source>
        <dbReference type="Pfam" id="PF00582"/>
    </source>
</evidence>
<dbReference type="AlphaFoldDB" id="A0A1X2ISX5"/>
<dbReference type="PANTHER" id="PTHR46100:SF4">
    <property type="entry name" value="USPA DOMAIN-CONTAINING PROTEIN"/>
    <property type="match status" value="1"/>
</dbReference>
<dbReference type="PRINTS" id="PR01438">
    <property type="entry name" value="UNVRSLSTRESS"/>
</dbReference>
<dbReference type="STRING" id="90262.A0A1X2ISX5"/>
<keyword evidence="3" id="KW-1185">Reference proteome</keyword>
<comment type="caution">
    <text evidence="2">The sequence shown here is derived from an EMBL/GenBank/DDBJ whole genome shotgun (WGS) entry which is preliminary data.</text>
</comment>
<dbReference type="InterPro" id="IPR014729">
    <property type="entry name" value="Rossmann-like_a/b/a_fold"/>
</dbReference>
<sequence>MSAPLSPARIDEDLPTDFLPVGNLQIQVPERSRKIVIAYDHSENSDATFAKVIKLGLVCPSDALYIVHVIEQKDIQNLFTSPFQTGMPPNCDARSTVHSVTEGFLIELKTLLSTNGFHNVTTDVILGDSKESLVDYCRANQPDFLICSSRGLNVVKKVVMGSTSSFLTKNVPCPVLICKLTAEEIDERKKYAGVKRYHFEHLLGAIKAKYK</sequence>
<protein>
    <recommendedName>
        <fullName evidence="1">UspA domain-containing protein</fullName>
    </recommendedName>
</protein>
<dbReference type="Proteomes" id="UP000193560">
    <property type="component" value="Unassembled WGS sequence"/>
</dbReference>
<dbReference type="InterPro" id="IPR006015">
    <property type="entry name" value="Universal_stress_UspA"/>
</dbReference>
<dbReference type="CDD" id="cd23659">
    <property type="entry name" value="USP_At3g01520-like"/>
    <property type="match status" value="1"/>
</dbReference>
<gene>
    <name evidence="2" type="ORF">BCR42DRAFT_488686</name>
</gene>
<reference evidence="2 3" key="1">
    <citation type="submission" date="2016-07" db="EMBL/GenBank/DDBJ databases">
        <title>Pervasive Adenine N6-methylation of Active Genes in Fungi.</title>
        <authorList>
            <consortium name="DOE Joint Genome Institute"/>
            <person name="Mondo S.J."/>
            <person name="Dannebaum R.O."/>
            <person name="Kuo R.C."/>
            <person name="Labutti K."/>
            <person name="Haridas S."/>
            <person name="Kuo A."/>
            <person name="Salamov A."/>
            <person name="Ahrendt S.R."/>
            <person name="Lipzen A."/>
            <person name="Sullivan W."/>
            <person name="Andreopoulos W.B."/>
            <person name="Clum A."/>
            <person name="Lindquist E."/>
            <person name="Daum C."/>
            <person name="Ramamoorthy G.K."/>
            <person name="Gryganskyi A."/>
            <person name="Culley D."/>
            <person name="Magnuson J.K."/>
            <person name="James T.Y."/>
            <person name="O'Malley M.A."/>
            <person name="Stajich J.E."/>
            <person name="Spatafora J.W."/>
            <person name="Visel A."/>
            <person name="Grigoriev I.V."/>
        </authorList>
    </citation>
    <scope>NUCLEOTIDE SEQUENCE [LARGE SCALE GENOMIC DNA]</scope>
    <source>
        <strain evidence="2 3">NRRL 1336</strain>
    </source>
</reference>
<organism evidence="2 3">
    <name type="scientific">Absidia repens</name>
    <dbReference type="NCBI Taxonomy" id="90262"/>
    <lineage>
        <taxon>Eukaryota</taxon>
        <taxon>Fungi</taxon>
        <taxon>Fungi incertae sedis</taxon>
        <taxon>Mucoromycota</taxon>
        <taxon>Mucoromycotina</taxon>
        <taxon>Mucoromycetes</taxon>
        <taxon>Mucorales</taxon>
        <taxon>Cunninghamellaceae</taxon>
        <taxon>Absidia</taxon>
    </lineage>
</organism>
<evidence type="ECO:0000313" key="3">
    <source>
        <dbReference type="Proteomes" id="UP000193560"/>
    </source>
</evidence>
<dbReference type="PANTHER" id="PTHR46100">
    <property type="entry name" value="IMP2'P"/>
    <property type="match status" value="1"/>
</dbReference>
<evidence type="ECO:0000313" key="2">
    <source>
        <dbReference type="EMBL" id="ORZ21640.1"/>
    </source>
</evidence>
<name>A0A1X2ISX5_9FUNG</name>